<sequence>MEAVSKGQLLWQPSEKEIEKAGVTKFLHWIRNEKKLEINDVHHLWKWSVDELELFWGYVWEYCQIISYTPYSHVLQSRKMPGTRWFEGSSLNYAEHVFRNDRGDETALIFRSEMEDIKEISWKELRGKTASLAGYLKEIGVKKGDRIVGYMPNIPETIIAFLACASIGAVWSCCSPDFGMESVVERFKQIEPNVLIAVDGYVYNGKTSDRVEQVAHLQNALPTLKRTVLFKSIKSDNKRLNPQKTIDWHEVMKRKSELVFEPVPFNHPLWILFSSGTTGLPKPIVHSQGGIVLEHLKVLVIEEGVTNEDVFFWFTTTGWMMWNLLVGGLLTGGKIVLYDGSPMYPKPDVLWELAEKTKVSFFGTSAAFIQASLKLGIKPREKYIFPHLKAICSTGSPLSIDGFNWVYNEVKQDVWLASVSGGTDVCTAFIGGSPVLPVRAGEIQTKALGVNAQAFNDDGKLILNEVGELVILNPMPSMPIYFWNDEGDKRYKESYFSTFPGIWRHGDWIQFDDKGRSVIFGRSDSTINKQGVRIGTSEIYRAVESIEIVSDSLVVDLETLEEDSYMALFVVLKRDQLLEDGLISHIKDVIRQQVSPRFVPNEIIAVEQVPRTLTGKKMEVPIKRILLGHQPEKVINVGSMANPEILKTYIEFAHKRRAINQ</sequence>
<evidence type="ECO:0000259" key="7">
    <source>
        <dbReference type="Pfam" id="PF16177"/>
    </source>
</evidence>
<dbReference type="GO" id="GO:0006629">
    <property type="term" value="P:lipid metabolic process"/>
    <property type="evidence" value="ECO:0007669"/>
    <property type="project" value="InterPro"/>
</dbReference>
<dbReference type="InterPro" id="IPR042099">
    <property type="entry name" value="ANL_N_sf"/>
</dbReference>
<dbReference type="KEGG" id="bko:CKF48_20115"/>
<dbReference type="InterPro" id="IPR045851">
    <property type="entry name" value="AMP-bd_C_sf"/>
</dbReference>
<dbReference type="NCBIfam" id="TIGR01217">
    <property type="entry name" value="ac_ac_CoA_syn"/>
    <property type="match status" value="1"/>
</dbReference>
<dbReference type="Proteomes" id="UP000215137">
    <property type="component" value="Chromosome"/>
</dbReference>
<dbReference type="OrthoDB" id="9778383at2"/>
<dbReference type="InterPro" id="IPR020845">
    <property type="entry name" value="AMP-binding_CS"/>
</dbReference>
<dbReference type="GO" id="GO:0005524">
    <property type="term" value="F:ATP binding"/>
    <property type="evidence" value="ECO:0007669"/>
    <property type="project" value="UniProtKB-KW"/>
</dbReference>
<evidence type="ECO:0000256" key="2">
    <source>
        <dbReference type="ARBA" id="ARBA00022598"/>
    </source>
</evidence>
<keyword evidence="9" id="KW-1185">Reference proteome</keyword>
<dbReference type="NCBIfam" id="NF002937">
    <property type="entry name" value="PRK03584.1"/>
    <property type="match status" value="1"/>
</dbReference>
<evidence type="ECO:0000313" key="8">
    <source>
        <dbReference type="EMBL" id="ASV69416.1"/>
    </source>
</evidence>
<dbReference type="EMBL" id="CP022983">
    <property type="protein sequence ID" value="ASV69416.1"/>
    <property type="molecule type" value="Genomic_DNA"/>
</dbReference>
<dbReference type="Pfam" id="PF13193">
    <property type="entry name" value="AMP-binding_C"/>
    <property type="match status" value="1"/>
</dbReference>
<name>A0A248TMI3_9BACI</name>
<dbReference type="InterPro" id="IPR005914">
    <property type="entry name" value="Acac_CoA_synth"/>
</dbReference>
<feature type="domain" description="AMP-binding enzyme C-terminal" evidence="6">
    <location>
        <begin position="545"/>
        <end position="616"/>
    </location>
</feature>
<keyword evidence="3" id="KW-0547">Nucleotide-binding</keyword>
<dbReference type="PANTHER" id="PTHR42921:SF1">
    <property type="entry name" value="ACETOACETYL-COA SYNTHETASE"/>
    <property type="match status" value="1"/>
</dbReference>
<organism evidence="8 9">
    <name type="scientific">Cytobacillus kochii</name>
    <dbReference type="NCBI Taxonomy" id="859143"/>
    <lineage>
        <taxon>Bacteria</taxon>
        <taxon>Bacillati</taxon>
        <taxon>Bacillota</taxon>
        <taxon>Bacilli</taxon>
        <taxon>Bacillales</taxon>
        <taxon>Bacillaceae</taxon>
        <taxon>Cytobacillus</taxon>
    </lineage>
</organism>
<reference evidence="8 9" key="1">
    <citation type="submission" date="2017-08" db="EMBL/GenBank/DDBJ databases">
        <title>Complete Genome Sequence of Bacillus kochii Oregon-R-modENCODE STRAIN BDGP4, isolated from Drosophila melanogaster gut.</title>
        <authorList>
            <person name="Wan K.H."/>
            <person name="Yu C."/>
            <person name="Park S."/>
            <person name="Hammonds A.S."/>
            <person name="Booth B.W."/>
            <person name="Celniker S.E."/>
        </authorList>
    </citation>
    <scope>NUCLEOTIDE SEQUENCE [LARGE SCALE GENOMIC DNA]</scope>
    <source>
        <strain evidence="8 9">BDGP4</strain>
    </source>
</reference>
<dbReference type="Pfam" id="PF16177">
    <property type="entry name" value="ACAS_N"/>
    <property type="match status" value="1"/>
</dbReference>
<dbReference type="Pfam" id="PF00501">
    <property type="entry name" value="AMP-binding"/>
    <property type="match status" value="1"/>
</dbReference>
<comment type="similarity">
    <text evidence="1">Belongs to the ATP-dependent AMP-binding enzyme family.</text>
</comment>
<evidence type="ECO:0000259" key="6">
    <source>
        <dbReference type="Pfam" id="PF13193"/>
    </source>
</evidence>
<gene>
    <name evidence="8" type="ORF">CKF48_20115</name>
</gene>
<feature type="domain" description="AMP-dependent synthetase/ligase" evidence="5">
    <location>
        <begin position="101"/>
        <end position="474"/>
    </location>
</feature>
<protein>
    <submittedName>
        <fullName evidence="8">Acetoacetate--CoA ligase</fullName>
    </submittedName>
</protein>
<evidence type="ECO:0000313" key="9">
    <source>
        <dbReference type="Proteomes" id="UP000215137"/>
    </source>
</evidence>
<dbReference type="RefSeq" id="WP_095372979.1">
    <property type="nucleotide sequence ID" value="NZ_CP022983.1"/>
</dbReference>
<dbReference type="SUPFAM" id="SSF56801">
    <property type="entry name" value="Acetyl-CoA synthetase-like"/>
    <property type="match status" value="1"/>
</dbReference>
<keyword evidence="4" id="KW-0067">ATP-binding</keyword>
<dbReference type="Gene3D" id="3.40.50.12780">
    <property type="entry name" value="N-terminal domain of ligase-like"/>
    <property type="match status" value="1"/>
</dbReference>
<evidence type="ECO:0000256" key="4">
    <source>
        <dbReference type="ARBA" id="ARBA00022840"/>
    </source>
</evidence>
<dbReference type="InterPro" id="IPR000873">
    <property type="entry name" value="AMP-dep_synth/lig_dom"/>
</dbReference>
<dbReference type="AlphaFoldDB" id="A0A248TMI3"/>
<accession>A0A248TMI3</accession>
<proteinExistence type="inferred from homology"/>
<evidence type="ECO:0000256" key="3">
    <source>
        <dbReference type="ARBA" id="ARBA00022741"/>
    </source>
</evidence>
<evidence type="ECO:0000256" key="1">
    <source>
        <dbReference type="ARBA" id="ARBA00006432"/>
    </source>
</evidence>
<feature type="domain" description="Acetyl-coenzyme A synthetase N-terminal" evidence="7">
    <location>
        <begin position="42"/>
        <end position="96"/>
    </location>
</feature>
<dbReference type="PANTHER" id="PTHR42921">
    <property type="entry name" value="ACETOACETYL-COA SYNTHETASE"/>
    <property type="match status" value="1"/>
</dbReference>
<dbReference type="InterPro" id="IPR025110">
    <property type="entry name" value="AMP-bd_C"/>
</dbReference>
<keyword evidence="2 8" id="KW-0436">Ligase</keyword>
<dbReference type="InterPro" id="IPR032387">
    <property type="entry name" value="ACAS_N"/>
</dbReference>
<dbReference type="Gene3D" id="3.30.300.30">
    <property type="match status" value="1"/>
</dbReference>
<dbReference type="PROSITE" id="PS00455">
    <property type="entry name" value="AMP_BINDING"/>
    <property type="match status" value="1"/>
</dbReference>
<evidence type="ECO:0000259" key="5">
    <source>
        <dbReference type="Pfam" id="PF00501"/>
    </source>
</evidence>
<dbReference type="GO" id="GO:0030729">
    <property type="term" value="F:acetoacetate-CoA ligase activity"/>
    <property type="evidence" value="ECO:0007669"/>
    <property type="project" value="InterPro"/>
</dbReference>